<dbReference type="InterPro" id="IPR005561">
    <property type="entry name" value="ANTAR"/>
</dbReference>
<dbReference type="Pfam" id="PF03861">
    <property type="entry name" value="ANTAR"/>
    <property type="match status" value="1"/>
</dbReference>
<keyword evidence="2" id="KW-0804">Transcription</keyword>
<dbReference type="SMART" id="SM01012">
    <property type="entry name" value="ANTAR"/>
    <property type="match status" value="1"/>
</dbReference>
<proteinExistence type="predicted"/>
<reference evidence="4" key="1">
    <citation type="submission" date="2024-05" db="EMBL/GenBank/DDBJ databases">
        <authorList>
            <person name="Kim S."/>
            <person name="Heo J."/>
            <person name="Choi H."/>
            <person name="Choi Y."/>
            <person name="Kwon S.-W."/>
            <person name="Kim Y."/>
        </authorList>
    </citation>
    <scope>NUCLEOTIDE SEQUENCE</scope>
    <source>
        <strain evidence="4">KACC 23699</strain>
    </source>
</reference>
<dbReference type="EMBL" id="CP157483">
    <property type="protein sequence ID" value="XBO44910.1"/>
    <property type="molecule type" value="Genomic_DNA"/>
</dbReference>
<organism evidence="4">
    <name type="scientific">Pedococcus sp. KACC 23699</name>
    <dbReference type="NCBI Taxonomy" id="3149228"/>
    <lineage>
        <taxon>Bacteria</taxon>
        <taxon>Bacillati</taxon>
        <taxon>Actinomycetota</taxon>
        <taxon>Actinomycetes</taxon>
        <taxon>Micrococcales</taxon>
        <taxon>Intrasporangiaceae</taxon>
        <taxon>Pedococcus</taxon>
    </lineage>
</organism>
<accession>A0AAU7JX49</accession>
<evidence type="ECO:0000256" key="2">
    <source>
        <dbReference type="ARBA" id="ARBA00023163"/>
    </source>
</evidence>
<sequence>MAFSLEGMRGELGSIMATSKPGLGVANDLCGACVDLLGVDGAAISMVYEGSSRGTFGASSEASRRLDEYQFTFGEGPCLDAAVARQAVLAPDLDSPSEGRWPAFADAVLSDGIRAVFAIPVMVTAACVGALDLFRASPGPMTAEHLAGGLLAAELASLPLLDLIASTEPTGTAEDSWADLEGLDRVEVYQATGMLISQLDVDAPEALVRLRAHAIATNQTASQVATAIVERRLVLERDEPGHGGSA</sequence>
<dbReference type="InterPro" id="IPR029016">
    <property type="entry name" value="GAF-like_dom_sf"/>
</dbReference>
<keyword evidence="1" id="KW-0805">Transcription regulation</keyword>
<dbReference type="RefSeq" id="WP_406832396.1">
    <property type="nucleotide sequence ID" value="NZ_CP157483.1"/>
</dbReference>
<dbReference type="Pfam" id="PF01590">
    <property type="entry name" value="GAF"/>
    <property type="match status" value="1"/>
</dbReference>
<dbReference type="Gene3D" id="3.30.450.40">
    <property type="match status" value="1"/>
</dbReference>
<dbReference type="InterPro" id="IPR036388">
    <property type="entry name" value="WH-like_DNA-bd_sf"/>
</dbReference>
<dbReference type="SUPFAM" id="SSF55781">
    <property type="entry name" value="GAF domain-like"/>
    <property type="match status" value="1"/>
</dbReference>
<name>A0AAU7JX49_9MICO</name>
<dbReference type="InterPro" id="IPR012074">
    <property type="entry name" value="GAF_ANTAR"/>
</dbReference>
<dbReference type="PIRSF" id="PIRSF036625">
    <property type="entry name" value="GAF_ANTAR"/>
    <property type="match status" value="1"/>
</dbReference>
<evidence type="ECO:0000313" key="4">
    <source>
        <dbReference type="EMBL" id="XBO44910.1"/>
    </source>
</evidence>
<evidence type="ECO:0000259" key="3">
    <source>
        <dbReference type="SMART" id="SM01012"/>
    </source>
</evidence>
<dbReference type="GO" id="GO:0003723">
    <property type="term" value="F:RNA binding"/>
    <property type="evidence" value="ECO:0007669"/>
    <property type="project" value="InterPro"/>
</dbReference>
<dbReference type="Gene3D" id="1.10.10.10">
    <property type="entry name" value="Winged helix-like DNA-binding domain superfamily/Winged helix DNA-binding domain"/>
    <property type="match status" value="1"/>
</dbReference>
<evidence type="ECO:0000256" key="1">
    <source>
        <dbReference type="ARBA" id="ARBA00023015"/>
    </source>
</evidence>
<feature type="domain" description="ANTAR" evidence="3">
    <location>
        <begin position="174"/>
        <end position="229"/>
    </location>
</feature>
<dbReference type="InterPro" id="IPR003018">
    <property type="entry name" value="GAF"/>
</dbReference>
<gene>
    <name evidence="4" type="ORF">ABEG17_06110</name>
</gene>
<protein>
    <submittedName>
        <fullName evidence="4">GAF and ANTAR domain-containing protein</fullName>
    </submittedName>
</protein>
<dbReference type="AlphaFoldDB" id="A0AAU7JX49"/>